<accession>A0A8D9CBP6</accession>
<dbReference type="EMBL" id="OU342829">
    <property type="protein sequence ID" value="CAG7580026.1"/>
    <property type="molecule type" value="Genomic_DNA"/>
</dbReference>
<organism evidence="1">
    <name type="scientific">uncultured marine phage</name>
    <dbReference type="NCBI Taxonomy" id="707152"/>
    <lineage>
        <taxon>Viruses</taxon>
        <taxon>environmental samples</taxon>
    </lineage>
</organism>
<reference evidence="1" key="1">
    <citation type="submission" date="2021-06" db="EMBL/GenBank/DDBJ databases">
        <authorList>
            <person name="Gannon L."/>
            <person name="Redgwell R T."/>
            <person name="Michniewski S."/>
            <person name="Harrison D C."/>
            <person name="Millard A."/>
        </authorList>
    </citation>
    <scope>NUCLEOTIDE SEQUENCE</scope>
</reference>
<gene>
    <name evidence="1" type="ORF">SLAVMIC_00211</name>
</gene>
<proteinExistence type="predicted"/>
<protein>
    <submittedName>
        <fullName evidence="1">Uncharacterized protein</fullName>
    </submittedName>
</protein>
<sequence>MKKVKTKKDIELDKRVDYLELEISGSHKTYWCYLKPPYRYDDNLSAIHEYTIKDICKELNSDRIYTLDKKELNEK</sequence>
<evidence type="ECO:0000313" key="1">
    <source>
        <dbReference type="EMBL" id="CAG7580026.1"/>
    </source>
</evidence>
<name>A0A8D9CBP6_9VIRU</name>